<name>A0CPV6_PARTE</name>
<evidence type="ECO:0008006" key="5">
    <source>
        <dbReference type="Google" id="ProtNLM"/>
    </source>
</evidence>
<gene>
    <name evidence="3" type="ORF">GSPATT00009215001</name>
</gene>
<protein>
    <recommendedName>
        <fullName evidence="5">Mini antigen</fullName>
    </recommendedName>
</protein>
<sequence length="269" mass="29517">MITIIYILLIMDLSFAAISTSAFCECSEFQTSIECAQQQNCKWSTSCMDKICSDFIEESECDRASDCAWNDTQKKCAQFTSCSNYKVKQASSCQLKDATCIAEDANPDGSYICQIGKIICSQISDQKLCNSGLYQSQYETCTYSSSSCQSMDISKCSTITEQFLCTSLKCSWSVTNLKCLEGTCSSYSSPDMCSYVSAESIGTKILCTWLDNSCVEASDVLALTSSNCYINTGGSYAWIYGKCKECQSTKFGVIVALNAIFSVLLAFML</sequence>
<dbReference type="Proteomes" id="UP000000600">
    <property type="component" value="Unassembled WGS sequence"/>
</dbReference>
<evidence type="ECO:0000256" key="1">
    <source>
        <dbReference type="SAM" id="Phobius"/>
    </source>
</evidence>
<feature type="signal peptide" evidence="2">
    <location>
        <begin position="1"/>
        <end position="16"/>
    </location>
</feature>
<keyword evidence="4" id="KW-1185">Reference proteome</keyword>
<dbReference type="KEGG" id="ptm:GSPATT00009215001"/>
<dbReference type="HOGENOM" id="CLU_077273_0_0_1"/>
<keyword evidence="2" id="KW-0732">Signal</keyword>
<keyword evidence="1" id="KW-1133">Transmembrane helix</keyword>
<accession>A0CPV6</accession>
<keyword evidence="1" id="KW-0812">Transmembrane</keyword>
<dbReference type="EMBL" id="CT868130">
    <property type="protein sequence ID" value="CAK72823.1"/>
    <property type="molecule type" value="Genomic_DNA"/>
</dbReference>
<organism evidence="3 4">
    <name type="scientific">Paramecium tetraurelia</name>
    <dbReference type="NCBI Taxonomy" id="5888"/>
    <lineage>
        <taxon>Eukaryota</taxon>
        <taxon>Sar</taxon>
        <taxon>Alveolata</taxon>
        <taxon>Ciliophora</taxon>
        <taxon>Intramacronucleata</taxon>
        <taxon>Oligohymenophorea</taxon>
        <taxon>Peniculida</taxon>
        <taxon>Parameciidae</taxon>
        <taxon>Paramecium</taxon>
    </lineage>
</organism>
<reference evidence="3 4" key="1">
    <citation type="journal article" date="2006" name="Nature">
        <title>Global trends of whole-genome duplications revealed by the ciliate Paramecium tetraurelia.</title>
        <authorList>
            <consortium name="Genoscope"/>
            <person name="Aury J.-M."/>
            <person name="Jaillon O."/>
            <person name="Duret L."/>
            <person name="Noel B."/>
            <person name="Jubin C."/>
            <person name="Porcel B.M."/>
            <person name="Segurens B."/>
            <person name="Daubin V."/>
            <person name="Anthouard V."/>
            <person name="Aiach N."/>
            <person name="Arnaiz O."/>
            <person name="Billaut A."/>
            <person name="Beisson J."/>
            <person name="Blanc I."/>
            <person name="Bouhouche K."/>
            <person name="Camara F."/>
            <person name="Duharcourt S."/>
            <person name="Guigo R."/>
            <person name="Gogendeau D."/>
            <person name="Katinka M."/>
            <person name="Keller A.-M."/>
            <person name="Kissmehl R."/>
            <person name="Klotz C."/>
            <person name="Koll F."/>
            <person name="Le Moue A."/>
            <person name="Lepere C."/>
            <person name="Malinsky S."/>
            <person name="Nowacki M."/>
            <person name="Nowak J.K."/>
            <person name="Plattner H."/>
            <person name="Poulain J."/>
            <person name="Ruiz F."/>
            <person name="Serrano V."/>
            <person name="Zagulski M."/>
            <person name="Dessen P."/>
            <person name="Betermier M."/>
            <person name="Weissenbach J."/>
            <person name="Scarpelli C."/>
            <person name="Schachter V."/>
            <person name="Sperling L."/>
            <person name="Meyer E."/>
            <person name="Cohen J."/>
            <person name="Wincker P."/>
        </authorList>
    </citation>
    <scope>NUCLEOTIDE SEQUENCE [LARGE SCALE GENOMIC DNA]</scope>
    <source>
        <strain evidence="3 4">Stock d4-2</strain>
    </source>
</reference>
<dbReference type="RefSeq" id="XP_001440220.1">
    <property type="nucleotide sequence ID" value="XM_001440183.1"/>
</dbReference>
<dbReference type="AlphaFoldDB" id="A0CPV6"/>
<dbReference type="OMA" id="AFCECSE"/>
<dbReference type="InParanoid" id="A0CPV6"/>
<evidence type="ECO:0000313" key="3">
    <source>
        <dbReference type="EMBL" id="CAK72823.1"/>
    </source>
</evidence>
<evidence type="ECO:0000256" key="2">
    <source>
        <dbReference type="SAM" id="SignalP"/>
    </source>
</evidence>
<feature type="chain" id="PRO_5002623755" description="Mini antigen" evidence="2">
    <location>
        <begin position="17"/>
        <end position="269"/>
    </location>
</feature>
<dbReference type="OrthoDB" id="291419at2759"/>
<proteinExistence type="predicted"/>
<keyword evidence="1" id="KW-0472">Membrane</keyword>
<dbReference type="GeneID" id="5026005"/>
<evidence type="ECO:0000313" key="4">
    <source>
        <dbReference type="Proteomes" id="UP000000600"/>
    </source>
</evidence>
<feature type="transmembrane region" description="Helical" evidence="1">
    <location>
        <begin position="251"/>
        <end position="268"/>
    </location>
</feature>